<dbReference type="EMBL" id="NRSD01000009">
    <property type="protein sequence ID" value="MBK1645083.1"/>
    <property type="molecule type" value="Genomic_DNA"/>
</dbReference>
<dbReference type="AlphaFoldDB" id="A0A9X0WI94"/>
<dbReference type="PANTHER" id="PTHR31362">
    <property type="entry name" value="GLYCOSYLTRANSFERASE STELLO1-RELATED"/>
    <property type="match status" value="1"/>
</dbReference>
<comment type="caution">
    <text evidence="1">The sequence shown here is derived from an EMBL/GenBank/DDBJ whole genome shotgun (WGS) entry which is preliminary data.</text>
</comment>
<name>A0A9X0WI94_9GAMM</name>
<evidence type="ECO:0000313" key="2">
    <source>
        <dbReference type="Proteomes" id="UP001138802"/>
    </source>
</evidence>
<keyword evidence="2" id="KW-1185">Reference proteome</keyword>
<dbReference type="InterPro" id="IPR005049">
    <property type="entry name" value="STL-like"/>
</dbReference>
<evidence type="ECO:0008006" key="3">
    <source>
        <dbReference type="Google" id="ProtNLM"/>
    </source>
</evidence>
<dbReference type="Proteomes" id="UP001138802">
    <property type="component" value="Unassembled WGS sequence"/>
</dbReference>
<organism evidence="1 2">
    <name type="scientific">Thiocapsa imhoffii</name>
    <dbReference type="NCBI Taxonomy" id="382777"/>
    <lineage>
        <taxon>Bacteria</taxon>
        <taxon>Pseudomonadati</taxon>
        <taxon>Pseudomonadota</taxon>
        <taxon>Gammaproteobacteria</taxon>
        <taxon>Chromatiales</taxon>
        <taxon>Chromatiaceae</taxon>
        <taxon>Thiocapsa</taxon>
    </lineage>
</organism>
<accession>A0A9X0WI94</accession>
<reference evidence="1 2" key="1">
    <citation type="journal article" date="2020" name="Microorganisms">
        <title>Osmotic Adaptation and Compatible Solute Biosynthesis of Phototrophic Bacteria as Revealed from Genome Analyses.</title>
        <authorList>
            <person name="Imhoff J.F."/>
            <person name="Rahn T."/>
            <person name="Kunzel S."/>
            <person name="Keller A."/>
            <person name="Neulinger S.C."/>
        </authorList>
    </citation>
    <scope>NUCLEOTIDE SEQUENCE [LARGE SCALE GENOMIC DNA]</scope>
    <source>
        <strain evidence="1 2">DSM 21303</strain>
    </source>
</reference>
<evidence type="ECO:0000313" key="1">
    <source>
        <dbReference type="EMBL" id="MBK1645083.1"/>
    </source>
</evidence>
<sequence length="340" mass="37682">MTTPDGGFCVMTTIQAPTDAMRALAARLSEAEMGFVVVGDAKGPGAYALDGTAFLSLADQLRGPFDLARALPTGHYTRKNVGYLHAIAAGAPCLYETDDDNAPLPVWQRRGPLVSARPVLDGGWVNVYRCFTDALIWPRGLPLDAVGPSRDHAPALGEVAHYHAPIQQGLANGAPDVDAVWRLLLDTPLQFRQGESVYLPEGAWCPFNSQSTWWWPEAFPLLYLPSFCSFRMTDIWRSFVAQRCLWAMGRGLVFHGPEVFQARNEHDLMRDFDDEIPGYRSNRSIANCLEGLTLDKSPKAVGENLLHCYDALVEAGHFPQEEFDLANVWLSDLKQTLLYD</sequence>
<dbReference type="PANTHER" id="PTHR31362:SF0">
    <property type="entry name" value="EXOSTOSIN DOMAIN-CONTAINING PROTEIN-RELATED"/>
    <property type="match status" value="1"/>
</dbReference>
<proteinExistence type="predicted"/>
<protein>
    <recommendedName>
        <fullName evidence="3">DUF288 domain-containing protein</fullName>
    </recommendedName>
</protein>
<dbReference type="Pfam" id="PF03385">
    <property type="entry name" value="STELLO"/>
    <property type="match status" value="1"/>
</dbReference>
<gene>
    <name evidence="1" type="ORF">CKO25_10545</name>
</gene>